<evidence type="ECO:0000256" key="1">
    <source>
        <dbReference type="ARBA" id="ARBA00022729"/>
    </source>
</evidence>
<dbReference type="InterPro" id="IPR052387">
    <property type="entry name" value="Fibrocystin"/>
</dbReference>
<dbReference type="Pfam" id="PF24606">
    <property type="entry name" value="CEMIP_beta-hel"/>
    <property type="match status" value="1"/>
</dbReference>
<dbReference type="AlphaFoldDB" id="A0A512MA09"/>
<proteinExistence type="predicted"/>
<gene>
    <name evidence="4" type="ORF">BGE01nite_24620</name>
</gene>
<dbReference type="PANTHER" id="PTHR46769:SF2">
    <property type="entry name" value="FIBROCYSTIN-L ISOFORM 2 PRECURSOR-RELATED"/>
    <property type="match status" value="1"/>
</dbReference>
<dbReference type="PANTHER" id="PTHR46769">
    <property type="entry name" value="POLYCYSTIC KIDNEY AND HEPATIC DISEASE 1 (AUTOSOMAL RECESSIVE)-LIKE 1"/>
    <property type="match status" value="1"/>
</dbReference>
<evidence type="ECO:0000313" key="4">
    <source>
        <dbReference type="EMBL" id="GEP43171.1"/>
    </source>
</evidence>
<evidence type="ECO:0000259" key="3">
    <source>
        <dbReference type="PROSITE" id="PS51484"/>
    </source>
</evidence>
<feature type="domain" description="G8" evidence="3">
    <location>
        <begin position="1"/>
        <end position="130"/>
    </location>
</feature>
<accession>A0A512MA09</accession>
<comment type="caution">
    <text evidence="4">The sequence shown here is derived from an EMBL/GenBank/DDBJ whole genome shotgun (WGS) entry which is preliminary data.</text>
</comment>
<keyword evidence="2" id="KW-0325">Glycoprotein</keyword>
<name>A0A512MA09_9BACT</name>
<keyword evidence="1" id="KW-0732">Signal</keyword>
<dbReference type="InterPro" id="IPR019316">
    <property type="entry name" value="G8_domain"/>
</dbReference>
<dbReference type="InterPro" id="IPR055401">
    <property type="entry name" value="CEMIP_beta-hel_dom"/>
</dbReference>
<dbReference type="PROSITE" id="PS51484">
    <property type="entry name" value="G8"/>
    <property type="match status" value="1"/>
</dbReference>
<dbReference type="EMBL" id="BKAG01000015">
    <property type="protein sequence ID" value="GEP43171.1"/>
    <property type="molecule type" value="Genomic_DNA"/>
</dbReference>
<protein>
    <recommendedName>
        <fullName evidence="3">G8 domain-containing protein</fullName>
    </recommendedName>
</protein>
<evidence type="ECO:0000256" key="2">
    <source>
        <dbReference type="ARBA" id="ARBA00023180"/>
    </source>
</evidence>
<evidence type="ECO:0000313" key="5">
    <source>
        <dbReference type="Proteomes" id="UP000321577"/>
    </source>
</evidence>
<organism evidence="4 5">
    <name type="scientific">Brevifollis gellanilyticus</name>
    <dbReference type="NCBI Taxonomy" id="748831"/>
    <lineage>
        <taxon>Bacteria</taxon>
        <taxon>Pseudomonadati</taxon>
        <taxon>Verrucomicrobiota</taxon>
        <taxon>Verrucomicrobiia</taxon>
        <taxon>Verrucomicrobiales</taxon>
        <taxon>Verrucomicrobiaceae</taxon>
    </lineage>
</organism>
<dbReference type="Pfam" id="PF10162">
    <property type="entry name" value="G8"/>
    <property type="match status" value="1"/>
</dbReference>
<keyword evidence="5" id="KW-1185">Reference proteome</keyword>
<reference evidence="4 5" key="1">
    <citation type="submission" date="2019-07" db="EMBL/GenBank/DDBJ databases">
        <title>Whole genome shotgun sequence of Brevifollis gellanilyticus NBRC 108608.</title>
        <authorList>
            <person name="Hosoyama A."/>
            <person name="Uohara A."/>
            <person name="Ohji S."/>
            <person name="Ichikawa N."/>
        </authorList>
    </citation>
    <scope>NUCLEOTIDE SEQUENCE [LARGE SCALE GENOMIC DNA]</scope>
    <source>
        <strain evidence="4 5">NBRC 108608</strain>
    </source>
</reference>
<dbReference type="Proteomes" id="UP000321577">
    <property type="component" value="Unassembled WGS sequence"/>
</dbReference>
<sequence length="639" mass="70410">MQIRPGHTVTYDIVATEAVRAVYVGGTLTFARDRDTRLDVGLIKIQPGDDTSEEGFNCDAHLPVADPTKPKPALEVGTADKPIGADHKALIRLVYFEGMDKESLPAVVDCGGRMEFHGAAMSHTWVKLGSPTKTGDTEISLAEPVTGWRAGDRVILTSTTRQTKTDEKTFRPTVRDLTQTEERIIREIRGTTLIVDRPLDHVHVAQDGYRGEVANLSRNVVVESADPAQARGHTMYHRDSSGAISYAEFRHLGKEGVLGRYSLHFHLARDTMRGASVIGASIWDSGNRWITIHGTDYLVVRDCVGYQSVGHGFFMEDGTEVFNVLDHNLAVQACGGKPLPQQVLPFDHNEGAGFWWANSLNTFTRNVAAECDEYGYRFDATATPEFSLTLQVPGPDGKRTATDIRTLPFVRFDDNEAHCQRRHAFNFGGFGTAPRSPNDRGPKAGVAGVGPDNEHPFVIRRYKAWDVHWALHPRPPSVMIDGLDVHHAHYALWFANYDRHAYRDVRLNDISVNPDFQPVGKQPTAAEYPGELKPVDDHPPQTIITHVIPQPDGSWKVRGTATDNGEVKQVVVNGLEAKAQRGDFAEWEVVIPADAAKTRLQSKAQDKAGNLESHAHTLGQVGGVWQPMNPATTTAMTSP</sequence>